<reference evidence="2 3" key="1">
    <citation type="submission" date="2020-08" db="EMBL/GenBank/DDBJ databases">
        <title>Genomic Encyclopedia of Archaeal and Bacterial Type Strains, Phase II (KMG-II): from individual species to whole genera.</title>
        <authorList>
            <person name="Goeker M."/>
        </authorList>
    </citation>
    <scope>NUCLEOTIDE SEQUENCE [LARGE SCALE GENOMIC DNA]</scope>
    <source>
        <strain evidence="2 3">DSM 23288</strain>
    </source>
</reference>
<dbReference type="RefSeq" id="WP_183341916.1">
    <property type="nucleotide sequence ID" value="NZ_JACHNU010000002.1"/>
</dbReference>
<proteinExistence type="predicted"/>
<name>A0A840ICK8_9ACTN</name>
<evidence type="ECO:0000313" key="3">
    <source>
        <dbReference type="Proteomes" id="UP000585272"/>
    </source>
</evidence>
<feature type="transmembrane region" description="Helical" evidence="1">
    <location>
        <begin position="42"/>
        <end position="63"/>
    </location>
</feature>
<dbReference type="Proteomes" id="UP000585272">
    <property type="component" value="Unassembled WGS sequence"/>
</dbReference>
<keyword evidence="1" id="KW-0472">Membrane</keyword>
<evidence type="ECO:0000313" key="2">
    <source>
        <dbReference type="EMBL" id="MBB4662609.1"/>
    </source>
</evidence>
<sequence>MSSDFEDRLERELVAAARREAEVATAAAARPRRVRRPGRLRPLPVAAVALLTIAALAVAVLALPGAEAPVPAPATGPTECERRAAAGELVLTAEPPPPRLLAAFAVLRRPQTDADRADCGVGVPERPLNPSAVRLAGRDATGGRVFVAPVGAVPDLDARRGGDRGPQHELPASARQPLLCVVIVGPSTGGGGCATSSHVGRGRFVGSSFADGVARVVGLFTDGIAAVELELDDGSTRRLEVRDNVATVQLRERPGERAASVVRYRLLDADGETIVTRRDTSILRVIEPPASNESRGARPR</sequence>
<organism evidence="2 3">
    <name type="scientific">Conexibacter arvalis</name>
    <dbReference type="NCBI Taxonomy" id="912552"/>
    <lineage>
        <taxon>Bacteria</taxon>
        <taxon>Bacillati</taxon>
        <taxon>Actinomycetota</taxon>
        <taxon>Thermoleophilia</taxon>
        <taxon>Solirubrobacterales</taxon>
        <taxon>Conexibacteraceae</taxon>
        <taxon>Conexibacter</taxon>
    </lineage>
</organism>
<keyword evidence="1" id="KW-0812">Transmembrane</keyword>
<protein>
    <submittedName>
        <fullName evidence="2">Uncharacterized protein</fullName>
    </submittedName>
</protein>
<keyword evidence="3" id="KW-1185">Reference proteome</keyword>
<evidence type="ECO:0000256" key="1">
    <source>
        <dbReference type="SAM" id="Phobius"/>
    </source>
</evidence>
<dbReference type="EMBL" id="JACHNU010000002">
    <property type="protein sequence ID" value="MBB4662609.1"/>
    <property type="molecule type" value="Genomic_DNA"/>
</dbReference>
<keyword evidence="1" id="KW-1133">Transmembrane helix</keyword>
<accession>A0A840ICK8</accession>
<comment type="caution">
    <text evidence="2">The sequence shown here is derived from an EMBL/GenBank/DDBJ whole genome shotgun (WGS) entry which is preliminary data.</text>
</comment>
<gene>
    <name evidence="2" type="ORF">BDZ31_002195</name>
</gene>
<dbReference type="AlphaFoldDB" id="A0A840ICK8"/>